<dbReference type="Proteomes" id="UP000612746">
    <property type="component" value="Unassembled WGS sequence"/>
</dbReference>
<dbReference type="OrthoDB" id="2394906at2759"/>
<sequence length="203" mass="23669">MDSLTNISAKSNGQASHQANQDAIDLYDARTRLRIMTDNQGVLLDMYKESTRLLSDTTKELNELRVEYKTVLNKLDKSERETKRMLDMKQKADNEKEAIRQESARAFSQSDEAYQRLQSDLQQLQQVHRSTMERTAKSRKEMENEMIQLIQQLDAERKKVLLMNMEKSQQEVAFMTLQQRFLALERMATELTSENPNTRSSPS</sequence>
<dbReference type="EMBL" id="JAEPRA010000011">
    <property type="protein sequence ID" value="KAG2178720.1"/>
    <property type="molecule type" value="Genomic_DNA"/>
</dbReference>
<accession>A0A8H7PRR4</accession>
<protein>
    <submittedName>
        <fullName evidence="2">Uncharacterized protein</fullName>
    </submittedName>
</protein>
<reference evidence="2" key="1">
    <citation type="submission" date="2020-12" db="EMBL/GenBank/DDBJ databases">
        <title>Metabolic potential, ecology and presence of endohyphal bacteria is reflected in genomic diversity of Mucoromycotina.</title>
        <authorList>
            <person name="Muszewska A."/>
            <person name="Okrasinska A."/>
            <person name="Steczkiewicz K."/>
            <person name="Drgas O."/>
            <person name="Orlowska M."/>
            <person name="Perlinska-Lenart U."/>
            <person name="Aleksandrzak-Piekarczyk T."/>
            <person name="Szatraj K."/>
            <person name="Zielenkiewicz U."/>
            <person name="Pilsyk S."/>
            <person name="Malc E."/>
            <person name="Mieczkowski P."/>
            <person name="Kruszewska J.S."/>
            <person name="Biernat P."/>
            <person name="Pawlowska J."/>
        </authorList>
    </citation>
    <scope>NUCLEOTIDE SEQUENCE</scope>
    <source>
        <strain evidence="2">WA0000051536</strain>
    </source>
</reference>
<organism evidence="2 3">
    <name type="scientific">Umbelopsis vinacea</name>
    <dbReference type="NCBI Taxonomy" id="44442"/>
    <lineage>
        <taxon>Eukaryota</taxon>
        <taxon>Fungi</taxon>
        <taxon>Fungi incertae sedis</taxon>
        <taxon>Mucoromycota</taxon>
        <taxon>Mucoromycotina</taxon>
        <taxon>Umbelopsidomycetes</taxon>
        <taxon>Umbelopsidales</taxon>
        <taxon>Umbelopsidaceae</taxon>
        <taxon>Umbelopsis</taxon>
    </lineage>
</organism>
<proteinExistence type="predicted"/>
<evidence type="ECO:0000313" key="2">
    <source>
        <dbReference type="EMBL" id="KAG2178720.1"/>
    </source>
</evidence>
<feature type="region of interest" description="Disordered" evidence="1">
    <location>
        <begin position="88"/>
        <end position="112"/>
    </location>
</feature>
<evidence type="ECO:0000256" key="1">
    <source>
        <dbReference type="SAM" id="MobiDB-lite"/>
    </source>
</evidence>
<evidence type="ECO:0000313" key="3">
    <source>
        <dbReference type="Proteomes" id="UP000612746"/>
    </source>
</evidence>
<feature type="compositionally biased region" description="Basic and acidic residues" evidence="1">
    <location>
        <begin position="88"/>
        <end position="103"/>
    </location>
</feature>
<feature type="region of interest" description="Disordered" evidence="1">
    <location>
        <begin position="1"/>
        <end position="20"/>
    </location>
</feature>
<gene>
    <name evidence="2" type="ORF">INT44_001873</name>
</gene>
<keyword evidence="3" id="KW-1185">Reference proteome</keyword>
<dbReference type="AlphaFoldDB" id="A0A8H7PRR4"/>
<name>A0A8H7PRR4_9FUNG</name>
<comment type="caution">
    <text evidence="2">The sequence shown here is derived from an EMBL/GenBank/DDBJ whole genome shotgun (WGS) entry which is preliminary data.</text>
</comment>